<organism evidence="2 3">
    <name type="scientific">Streptomyces cuspidosporus</name>
    <dbReference type="NCBI Taxonomy" id="66882"/>
    <lineage>
        <taxon>Bacteria</taxon>
        <taxon>Bacillati</taxon>
        <taxon>Actinomycetota</taxon>
        <taxon>Actinomycetes</taxon>
        <taxon>Kitasatosporales</taxon>
        <taxon>Streptomycetaceae</taxon>
        <taxon>Streptomyces</taxon>
    </lineage>
</organism>
<keyword evidence="3" id="KW-1185">Reference proteome</keyword>
<protein>
    <submittedName>
        <fullName evidence="2">Uncharacterized protein</fullName>
    </submittedName>
</protein>
<dbReference type="EMBL" id="BAAASD010000029">
    <property type="protein sequence ID" value="GAA2359401.1"/>
    <property type="molecule type" value="Genomic_DNA"/>
</dbReference>
<gene>
    <name evidence="2" type="ORF">GCM10010246_56880</name>
</gene>
<evidence type="ECO:0000313" key="3">
    <source>
        <dbReference type="Proteomes" id="UP001500253"/>
    </source>
</evidence>
<name>A0ABN3GRW2_9ACTN</name>
<reference evidence="2 3" key="1">
    <citation type="journal article" date="2019" name="Int. J. Syst. Evol. Microbiol.">
        <title>The Global Catalogue of Microorganisms (GCM) 10K type strain sequencing project: providing services to taxonomists for standard genome sequencing and annotation.</title>
        <authorList>
            <consortium name="The Broad Institute Genomics Platform"/>
            <consortium name="The Broad Institute Genome Sequencing Center for Infectious Disease"/>
            <person name="Wu L."/>
            <person name="Ma J."/>
        </authorList>
    </citation>
    <scope>NUCLEOTIDE SEQUENCE [LARGE SCALE GENOMIC DNA]</scope>
    <source>
        <strain evidence="2 3">JCM 4316</strain>
    </source>
</reference>
<keyword evidence="1" id="KW-0175">Coiled coil</keyword>
<evidence type="ECO:0000313" key="2">
    <source>
        <dbReference type="EMBL" id="GAA2359401.1"/>
    </source>
</evidence>
<feature type="coiled-coil region" evidence="1">
    <location>
        <begin position="69"/>
        <end position="103"/>
    </location>
</feature>
<comment type="caution">
    <text evidence="2">The sequence shown here is derived from an EMBL/GenBank/DDBJ whole genome shotgun (WGS) entry which is preliminary data.</text>
</comment>
<evidence type="ECO:0000256" key="1">
    <source>
        <dbReference type="SAM" id="Coils"/>
    </source>
</evidence>
<proteinExistence type="predicted"/>
<accession>A0ABN3GRW2</accession>
<dbReference type="Proteomes" id="UP001500253">
    <property type="component" value="Unassembled WGS sequence"/>
</dbReference>
<sequence>MGRDVRRLGIGHPGRDIVEGLMSAVHDLAGAPRVPEDPIAHSELAALTRRFEQVAEKNDREFGIIKSDLTAVRLQVGNLDQKVDRLKDDIEALGQQMDRNQAQIIDLLTRLVGKHPDDGS</sequence>